<evidence type="ECO:0000313" key="1">
    <source>
        <dbReference type="EMBL" id="MBP1934894.1"/>
    </source>
</evidence>
<keyword evidence="2" id="KW-1185">Reference proteome</keyword>
<comment type="caution">
    <text evidence="1">The sequence shown here is derived from an EMBL/GenBank/DDBJ whole genome shotgun (WGS) entry which is preliminary data.</text>
</comment>
<sequence>MLKNKLKKLEKTTRERKRASETGVFMVDVNYKKDRMQIDKLGFNGSVNEGEELMSKYPGAVFILMDIPRDDEDSTVYDWCK</sequence>
<dbReference type="EMBL" id="JAGGKT010000030">
    <property type="protein sequence ID" value="MBP1934894.1"/>
    <property type="molecule type" value="Genomic_DNA"/>
</dbReference>
<proteinExistence type="predicted"/>
<gene>
    <name evidence="1" type="ORF">J2Z37_004914</name>
</gene>
<name>A0ABS4GX95_9BACL</name>
<organism evidence="1 2">
    <name type="scientific">Ammoniphilus resinae</name>
    <dbReference type="NCBI Taxonomy" id="861532"/>
    <lineage>
        <taxon>Bacteria</taxon>
        <taxon>Bacillati</taxon>
        <taxon>Bacillota</taxon>
        <taxon>Bacilli</taxon>
        <taxon>Bacillales</taxon>
        <taxon>Paenibacillaceae</taxon>
        <taxon>Aneurinibacillus group</taxon>
        <taxon>Ammoniphilus</taxon>
    </lineage>
</organism>
<dbReference type="RefSeq" id="WP_209812868.1">
    <property type="nucleotide sequence ID" value="NZ_JAGGKT010000030.1"/>
</dbReference>
<reference evidence="1 2" key="1">
    <citation type="submission" date="2021-03" db="EMBL/GenBank/DDBJ databases">
        <title>Genomic Encyclopedia of Type Strains, Phase IV (KMG-IV): sequencing the most valuable type-strain genomes for metagenomic binning, comparative biology and taxonomic classification.</title>
        <authorList>
            <person name="Goeker M."/>
        </authorList>
    </citation>
    <scope>NUCLEOTIDE SEQUENCE [LARGE SCALE GENOMIC DNA]</scope>
    <source>
        <strain evidence="1 2">DSM 24738</strain>
    </source>
</reference>
<evidence type="ECO:0000313" key="2">
    <source>
        <dbReference type="Proteomes" id="UP001519343"/>
    </source>
</evidence>
<dbReference type="Proteomes" id="UP001519343">
    <property type="component" value="Unassembled WGS sequence"/>
</dbReference>
<protein>
    <submittedName>
        <fullName evidence="1">Uncharacterized protein</fullName>
    </submittedName>
</protein>
<accession>A0ABS4GX95</accession>